<dbReference type="PROSITE" id="PS51272">
    <property type="entry name" value="SLH"/>
    <property type="match status" value="1"/>
</dbReference>
<keyword evidence="2" id="KW-0732">Signal</keyword>
<comment type="similarity">
    <text evidence="1 2">Belongs to the OprB family.</text>
</comment>
<evidence type="ECO:0000256" key="3">
    <source>
        <dbReference type="SAM" id="Coils"/>
    </source>
</evidence>
<dbReference type="InterPro" id="IPR007049">
    <property type="entry name" value="Carb-sel_porin_OprB"/>
</dbReference>
<reference evidence="5" key="1">
    <citation type="submission" date="2021-05" db="EMBL/GenBank/DDBJ databases">
        <authorList>
            <person name="Pietrasiak N."/>
            <person name="Ward R."/>
            <person name="Stajich J.E."/>
            <person name="Kurbessoian T."/>
        </authorList>
    </citation>
    <scope>NUCLEOTIDE SEQUENCE</scope>
    <source>
        <strain evidence="5">UHER 2000/2452</strain>
    </source>
</reference>
<protein>
    <submittedName>
        <fullName evidence="5">Iron uptake porin</fullName>
    </submittedName>
</protein>
<feature type="chain" id="PRO_5038167675" evidence="2">
    <location>
        <begin position="30"/>
        <end position="585"/>
    </location>
</feature>
<dbReference type="InterPro" id="IPR038673">
    <property type="entry name" value="OprB_sf"/>
</dbReference>
<dbReference type="PANTHER" id="PTHR43308:SF1">
    <property type="entry name" value="OUTER MEMBRANE PROTEIN ALPHA"/>
    <property type="match status" value="1"/>
</dbReference>
<name>A0A951Q670_9CYAN</name>
<dbReference type="AlphaFoldDB" id="A0A951Q670"/>
<reference evidence="5" key="2">
    <citation type="journal article" date="2022" name="Microbiol. Resour. Announc.">
        <title>Metagenome Sequencing to Explore Phylogenomics of Terrestrial Cyanobacteria.</title>
        <authorList>
            <person name="Ward R.D."/>
            <person name="Stajich J.E."/>
            <person name="Johansen J.R."/>
            <person name="Huntemann M."/>
            <person name="Clum A."/>
            <person name="Foster B."/>
            <person name="Foster B."/>
            <person name="Roux S."/>
            <person name="Palaniappan K."/>
            <person name="Varghese N."/>
            <person name="Mukherjee S."/>
            <person name="Reddy T.B.K."/>
            <person name="Daum C."/>
            <person name="Copeland A."/>
            <person name="Chen I.A."/>
            <person name="Ivanova N.N."/>
            <person name="Kyrpides N.C."/>
            <person name="Shapiro N."/>
            <person name="Eloe-Fadrosh E.A."/>
            <person name="Pietrasiak N."/>
        </authorList>
    </citation>
    <scope>NUCLEOTIDE SEQUENCE</scope>
    <source>
        <strain evidence="5">UHER 2000/2452</strain>
    </source>
</reference>
<dbReference type="NCBIfam" id="NF033921">
    <property type="entry name" value="por_somb"/>
    <property type="match status" value="1"/>
</dbReference>
<sequence length="585" mass="61283">MSSKFFWKSLLATPALLGAAMFVSSSAIAVEVQPKAAADTLLSEASASSLELLSAQPLSSEAAPQLSAVPVQQATAPAVEAAAIETAPVQIAQSAPQQVAPATTSVSSLEQVAQYSSSGQAGSMSQVTSISQLSDVQPTDWAFQALQSLVERYGCIAGYPDGTYKGSRAMTRYEFAAGMNACLDRISELIASSTADLATAEDLATLQRLQEEFAAELATLRGRVDSLEARTAELEANQFSTTTKLKGETIFGIGIPLENGVEGTDEPQANLGYRIRLNLDTSFTGNDLLRARLQARDFGSQESLGGVAWKFGDGNPVGGSNTVILQKLFYTFPVGDRVQLTFAARGVSDSDFVRSTISPFDDDGGGALTSFGVPSQYNFMPGNAGAGAIVQLTDNLSLDFGYSASEAASTRPGAGLFNGDYGIVAQLTYLSSFVDAALTYGNGYNASGFIFDRSPEVANTYGGQVNFKFGALEVGGGVAYIPIRSIGIGDFDIWSYQGTLALRDLGGEGNLLGLLAGTPGYGSSIPGSLSGTFNQDNAFQVEGFYRFQVNDNISVTPGLIYITNPGNDDANGDSFVGAIRTTFSF</sequence>
<evidence type="ECO:0000256" key="1">
    <source>
        <dbReference type="ARBA" id="ARBA00008769"/>
    </source>
</evidence>
<evidence type="ECO:0000259" key="4">
    <source>
        <dbReference type="PROSITE" id="PS51272"/>
    </source>
</evidence>
<evidence type="ECO:0000313" key="5">
    <source>
        <dbReference type="EMBL" id="MBW4657357.1"/>
    </source>
</evidence>
<dbReference type="Pfam" id="PF04966">
    <property type="entry name" value="OprB"/>
    <property type="match status" value="1"/>
</dbReference>
<dbReference type="EMBL" id="JAHHHD010000001">
    <property type="protein sequence ID" value="MBW4657357.1"/>
    <property type="molecule type" value="Genomic_DNA"/>
</dbReference>
<dbReference type="InterPro" id="IPR051465">
    <property type="entry name" value="Cell_Envelope_Struct_Comp"/>
</dbReference>
<keyword evidence="3" id="KW-0175">Coiled coil</keyword>
<dbReference type="Proteomes" id="UP000757435">
    <property type="component" value="Unassembled WGS sequence"/>
</dbReference>
<feature type="coiled-coil region" evidence="3">
    <location>
        <begin position="210"/>
        <end position="237"/>
    </location>
</feature>
<gene>
    <name evidence="5" type="ORF">KME15_01680</name>
</gene>
<evidence type="ECO:0000313" key="6">
    <source>
        <dbReference type="Proteomes" id="UP000757435"/>
    </source>
</evidence>
<dbReference type="GO" id="GO:0015288">
    <property type="term" value="F:porin activity"/>
    <property type="evidence" value="ECO:0007669"/>
    <property type="project" value="InterPro"/>
</dbReference>
<dbReference type="InterPro" id="IPR001119">
    <property type="entry name" value="SLH_dom"/>
</dbReference>
<dbReference type="InterPro" id="IPR047684">
    <property type="entry name" value="Por_som-like"/>
</dbReference>
<comment type="caution">
    <text evidence="5">The sequence shown here is derived from an EMBL/GenBank/DDBJ whole genome shotgun (WGS) entry which is preliminary data.</text>
</comment>
<feature type="domain" description="SLH" evidence="4">
    <location>
        <begin position="129"/>
        <end position="193"/>
    </location>
</feature>
<accession>A0A951Q670</accession>
<evidence type="ECO:0000256" key="2">
    <source>
        <dbReference type="RuleBase" id="RU363072"/>
    </source>
</evidence>
<dbReference type="PANTHER" id="PTHR43308">
    <property type="entry name" value="OUTER MEMBRANE PROTEIN ALPHA-RELATED"/>
    <property type="match status" value="1"/>
</dbReference>
<feature type="signal peptide" evidence="2">
    <location>
        <begin position="1"/>
        <end position="29"/>
    </location>
</feature>
<dbReference type="GO" id="GO:0016020">
    <property type="term" value="C:membrane"/>
    <property type="evidence" value="ECO:0007669"/>
    <property type="project" value="InterPro"/>
</dbReference>
<organism evidence="5 6">
    <name type="scientific">Drouetiella hepatica Uher 2000/2452</name>
    <dbReference type="NCBI Taxonomy" id="904376"/>
    <lineage>
        <taxon>Bacteria</taxon>
        <taxon>Bacillati</taxon>
        <taxon>Cyanobacteriota</taxon>
        <taxon>Cyanophyceae</taxon>
        <taxon>Oculatellales</taxon>
        <taxon>Oculatellaceae</taxon>
        <taxon>Drouetiella</taxon>
    </lineage>
</organism>
<dbReference type="Gene3D" id="2.40.160.180">
    <property type="entry name" value="Carbohydrate-selective porin OprB"/>
    <property type="match status" value="1"/>
</dbReference>
<proteinExistence type="inferred from homology"/>
<dbReference type="GO" id="GO:0008643">
    <property type="term" value="P:carbohydrate transport"/>
    <property type="evidence" value="ECO:0007669"/>
    <property type="project" value="InterPro"/>
</dbReference>
<dbReference type="Pfam" id="PF00395">
    <property type="entry name" value="SLH"/>
    <property type="match status" value="1"/>
</dbReference>